<keyword evidence="3" id="KW-1185">Reference proteome</keyword>
<dbReference type="EMBL" id="KQ257461">
    <property type="protein sequence ID" value="KNC98045.1"/>
    <property type="molecule type" value="Genomic_DNA"/>
</dbReference>
<feature type="chain" id="PRO_5005539836" description="Reelin domain-containing protein" evidence="1">
    <location>
        <begin position="32"/>
        <end position="174"/>
    </location>
</feature>
<evidence type="ECO:0000256" key="1">
    <source>
        <dbReference type="SAM" id="SignalP"/>
    </source>
</evidence>
<evidence type="ECO:0000313" key="2">
    <source>
        <dbReference type="EMBL" id="KNC98045.1"/>
    </source>
</evidence>
<feature type="signal peptide" evidence="1">
    <location>
        <begin position="1"/>
        <end position="31"/>
    </location>
</feature>
<dbReference type="AlphaFoldDB" id="A0A0L0H936"/>
<dbReference type="RefSeq" id="XP_016606085.1">
    <property type="nucleotide sequence ID" value="XM_016754661.1"/>
</dbReference>
<dbReference type="InParanoid" id="A0A0L0H936"/>
<proteinExistence type="predicted"/>
<dbReference type="VEuPathDB" id="FungiDB:SPPG_06459"/>
<accession>A0A0L0H936</accession>
<keyword evidence="1" id="KW-0732">Signal</keyword>
<name>A0A0L0H936_SPIPD</name>
<protein>
    <recommendedName>
        <fullName evidence="4">Reelin domain-containing protein</fullName>
    </recommendedName>
</protein>
<evidence type="ECO:0008006" key="4">
    <source>
        <dbReference type="Google" id="ProtNLM"/>
    </source>
</evidence>
<dbReference type="OrthoDB" id="2113788at2759"/>
<organism evidence="2 3">
    <name type="scientific">Spizellomyces punctatus (strain DAOM BR117)</name>
    <dbReference type="NCBI Taxonomy" id="645134"/>
    <lineage>
        <taxon>Eukaryota</taxon>
        <taxon>Fungi</taxon>
        <taxon>Fungi incertae sedis</taxon>
        <taxon>Chytridiomycota</taxon>
        <taxon>Chytridiomycota incertae sedis</taxon>
        <taxon>Chytridiomycetes</taxon>
        <taxon>Spizellomycetales</taxon>
        <taxon>Spizellomycetaceae</taxon>
        <taxon>Spizellomyces</taxon>
    </lineage>
</organism>
<sequence length="174" mass="18010">MTPFVTHRHRSNMQYTVLVLALVALLPFTTSYPTSAGTCIASPDPIAAVGAMGTLAPTLPITLTATQTNTSTTVTLNGTGTFAGLLLYAAPTIDAQQHVGTWKVDNALYKTLDGGPETLDCTGFGRSSTLSHASPAPKNFPVEFTLEGAAGVKVWGVVVVSAEVGFRAVESGVV</sequence>
<dbReference type="Proteomes" id="UP000053201">
    <property type="component" value="Unassembled WGS sequence"/>
</dbReference>
<dbReference type="GeneID" id="27689757"/>
<gene>
    <name evidence="2" type="ORF">SPPG_06459</name>
</gene>
<reference evidence="2 3" key="1">
    <citation type="submission" date="2009-08" db="EMBL/GenBank/DDBJ databases">
        <title>The Genome Sequence of Spizellomyces punctatus strain DAOM BR117.</title>
        <authorList>
            <consortium name="The Broad Institute Genome Sequencing Platform"/>
            <person name="Russ C."/>
            <person name="Cuomo C."/>
            <person name="Shea T."/>
            <person name="Young S.K."/>
            <person name="Zeng Q."/>
            <person name="Koehrsen M."/>
            <person name="Haas B."/>
            <person name="Borodovsky M."/>
            <person name="Guigo R."/>
            <person name="Alvarado L."/>
            <person name="Berlin A."/>
            <person name="Bochicchio J."/>
            <person name="Borenstein D."/>
            <person name="Chapman S."/>
            <person name="Chen Z."/>
            <person name="Engels R."/>
            <person name="Freedman E."/>
            <person name="Gellesch M."/>
            <person name="Goldberg J."/>
            <person name="Griggs A."/>
            <person name="Gujja S."/>
            <person name="Heiman D."/>
            <person name="Hepburn T."/>
            <person name="Howarth C."/>
            <person name="Jen D."/>
            <person name="Larson L."/>
            <person name="Lewis B."/>
            <person name="Mehta T."/>
            <person name="Park D."/>
            <person name="Pearson M."/>
            <person name="Roberts A."/>
            <person name="Saif S."/>
            <person name="Shenoy N."/>
            <person name="Sisk P."/>
            <person name="Stolte C."/>
            <person name="Sykes S."/>
            <person name="Thomson T."/>
            <person name="Walk T."/>
            <person name="White J."/>
            <person name="Yandava C."/>
            <person name="Burger G."/>
            <person name="Gray M.W."/>
            <person name="Holland P.W.H."/>
            <person name="King N."/>
            <person name="Lang F.B.F."/>
            <person name="Roger A.J."/>
            <person name="Ruiz-Trillo I."/>
            <person name="Lander E."/>
            <person name="Nusbaum C."/>
        </authorList>
    </citation>
    <scope>NUCLEOTIDE SEQUENCE [LARGE SCALE GENOMIC DNA]</scope>
    <source>
        <strain evidence="2 3">DAOM BR117</strain>
    </source>
</reference>
<evidence type="ECO:0000313" key="3">
    <source>
        <dbReference type="Proteomes" id="UP000053201"/>
    </source>
</evidence>